<sequence>MEPIWKMMCLQNHANAAFSLHQHRKFCRNQFKY</sequence>
<proteinExistence type="predicted"/>
<dbReference type="AlphaFoldDB" id="A0A0A9CJI5"/>
<protein>
    <submittedName>
        <fullName evidence="1">Uncharacterized protein</fullName>
    </submittedName>
</protein>
<name>A0A0A9CJI5_ARUDO</name>
<accession>A0A0A9CJI5</accession>
<evidence type="ECO:0000313" key="1">
    <source>
        <dbReference type="EMBL" id="JAD73550.1"/>
    </source>
</evidence>
<reference evidence="1" key="2">
    <citation type="journal article" date="2015" name="Data Brief">
        <title>Shoot transcriptome of the giant reed, Arundo donax.</title>
        <authorList>
            <person name="Barrero R.A."/>
            <person name="Guerrero F.D."/>
            <person name="Moolhuijzen P."/>
            <person name="Goolsby J.A."/>
            <person name="Tidwell J."/>
            <person name="Bellgard S.E."/>
            <person name="Bellgard M.I."/>
        </authorList>
    </citation>
    <scope>NUCLEOTIDE SEQUENCE</scope>
    <source>
        <tissue evidence="1">Shoot tissue taken approximately 20 cm above the soil surface</tissue>
    </source>
</reference>
<dbReference type="EMBL" id="GBRH01224345">
    <property type="protein sequence ID" value="JAD73550.1"/>
    <property type="molecule type" value="Transcribed_RNA"/>
</dbReference>
<reference evidence="1" key="1">
    <citation type="submission" date="2014-09" db="EMBL/GenBank/DDBJ databases">
        <authorList>
            <person name="Magalhaes I.L.F."/>
            <person name="Oliveira U."/>
            <person name="Santos F.R."/>
            <person name="Vidigal T.H.D.A."/>
            <person name="Brescovit A.D."/>
            <person name="Santos A.J."/>
        </authorList>
    </citation>
    <scope>NUCLEOTIDE SEQUENCE</scope>
    <source>
        <tissue evidence="1">Shoot tissue taken approximately 20 cm above the soil surface</tissue>
    </source>
</reference>
<organism evidence="1">
    <name type="scientific">Arundo donax</name>
    <name type="common">Giant reed</name>
    <name type="synonym">Donax arundinaceus</name>
    <dbReference type="NCBI Taxonomy" id="35708"/>
    <lineage>
        <taxon>Eukaryota</taxon>
        <taxon>Viridiplantae</taxon>
        <taxon>Streptophyta</taxon>
        <taxon>Embryophyta</taxon>
        <taxon>Tracheophyta</taxon>
        <taxon>Spermatophyta</taxon>
        <taxon>Magnoliopsida</taxon>
        <taxon>Liliopsida</taxon>
        <taxon>Poales</taxon>
        <taxon>Poaceae</taxon>
        <taxon>PACMAD clade</taxon>
        <taxon>Arundinoideae</taxon>
        <taxon>Arundineae</taxon>
        <taxon>Arundo</taxon>
    </lineage>
</organism>